<protein>
    <submittedName>
        <fullName evidence="2">BnaA09g20560D protein</fullName>
    </submittedName>
</protein>
<dbReference type="Proteomes" id="UP000028999">
    <property type="component" value="Unassembled WGS sequence"/>
</dbReference>
<sequence>MIMFGLPDLQTRQEIIAQYAKQLSKPELVQLAHATEAMSGRDIRDVCQGAERTWASKLIRRAKADGVEQQQVTLPPIQEYLESAEARRKALRSVAEQREQNLAARSKKPLLDFE</sequence>
<dbReference type="Gene3D" id="1.10.8.60">
    <property type="match status" value="1"/>
</dbReference>
<evidence type="ECO:0000313" key="2">
    <source>
        <dbReference type="EMBL" id="CDY16678.1"/>
    </source>
</evidence>
<name>A0A078FW68_BRANA</name>
<dbReference type="PaxDb" id="3708-A0A078FW68"/>
<dbReference type="EMBL" id="LK032066">
    <property type="protein sequence ID" value="CDY16678.1"/>
    <property type="molecule type" value="Genomic_DNA"/>
</dbReference>
<dbReference type="AlphaFoldDB" id="A0A078FW68"/>
<evidence type="ECO:0000313" key="3">
    <source>
        <dbReference type="Proteomes" id="UP000028999"/>
    </source>
</evidence>
<reference evidence="2 3" key="1">
    <citation type="journal article" date="2014" name="Science">
        <title>Plant genetics. Early allopolyploid evolution in the post-Neolithic Brassica napus oilseed genome.</title>
        <authorList>
            <person name="Chalhoub B."/>
            <person name="Denoeud F."/>
            <person name="Liu S."/>
            <person name="Parkin I.A."/>
            <person name="Tang H."/>
            <person name="Wang X."/>
            <person name="Chiquet J."/>
            <person name="Belcram H."/>
            <person name="Tong C."/>
            <person name="Samans B."/>
            <person name="Correa M."/>
            <person name="Da Silva C."/>
            <person name="Just J."/>
            <person name="Falentin C."/>
            <person name="Koh C.S."/>
            <person name="Le Clainche I."/>
            <person name="Bernard M."/>
            <person name="Bento P."/>
            <person name="Noel B."/>
            <person name="Labadie K."/>
            <person name="Alberti A."/>
            <person name="Charles M."/>
            <person name="Arnaud D."/>
            <person name="Guo H."/>
            <person name="Daviaud C."/>
            <person name="Alamery S."/>
            <person name="Jabbari K."/>
            <person name="Zhao M."/>
            <person name="Edger P.P."/>
            <person name="Chelaifa H."/>
            <person name="Tack D."/>
            <person name="Lassalle G."/>
            <person name="Mestiri I."/>
            <person name="Schnel N."/>
            <person name="Le Paslier M.C."/>
            <person name="Fan G."/>
            <person name="Renault V."/>
            <person name="Bayer P.E."/>
            <person name="Golicz A.A."/>
            <person name="Manoli S."/>
            <person name="Lee T.H."/>
            <person name="Thi V.H."/>
            <person name="Chalabi S."/>
            <person name="Hu Q."/>
            <person name="Fan C."/>
            <person name="Tollenaere R."/>
            <person name="Lu Y."/>
            <person name="Battail C."/>
            <person name="Shen J."/>
            <person name="Sidebottom C.H."/>
            <person name="Wang X."/>
            <person name="Canaguier A."/>
            <person name="Chauveau A."/>
            <person name="Berard A."/>
            <person name="Deniot G."/>
            <person name="Guan M."/>
            <person name="Liu Z."/>
            <person name="Sun F."/>
            <person name="Lim Y.P."/>
            <person name="Lyons E."/>
            <person name="Town C.D."/>
            <person name="Bancroft I."/>
            <person name="Wang X."/>
            <person name="Meng J."/>
            <person name="Ma J."/>
            <person name="Pires J.C."/>
            <person name="King G.J."/>
            <person name="Brunel D."/>
            <person name="Delourme R."/>
            <person name="Renard M."/>
            <person name="Aury J.M."/>
            <person name="Adams K.L."/>
            <person name="Batley J."/>
            <person name="Snowdon R.J."/>
            <person name="Tost J."/>
            <person name="Edwards D."/>
            <person name="Zhou Y."/>
            <person name="Hua W."/>
            <person name="Sharpe A.G."/>
            <person name="Paterson A.H."/>
            <person name="Guan C."/>
            <person name="Wincker P."/>
        </authorList>
    </citation>
    <scope>NUCLEOTIDE SEQUENCE [LARGE SCALE GENOMIC DNA]</scope>
    <source>
        <strain evidence="3">cv. Darmor-bzh</strain>
    </source>
</reference>
<dbReference type="STRING" id="3708.A0A078FW68"/>
<evidence type="ECO:0000256" key="1">
    <source>
        <dbReference type="SAM" id="MobiDB-lite"/>
    </source>
</evidence>
<feature type="region of interest" description="Disordered" evidence="1">
    <location>
        <begin position="95"/>
        <end position="114"/>
    </location>
</feature>
<gene>
    <name evidence="2" type="primary">BnaA09g20560D</name>
    <name evidence="2" type="ORF">GSBRNA2T00094527001</name>
</gene>
<accession>A0A078FW68</accession>
<proteinExistence type="predicted"/>
<keyword evidence="3" id="KW-1185">Reference proteome</keyword>
<dbReference type="Gramene" id="CDY16678">
    <property type="protein sequence ID" value="CDY16678"/>
    <property type="gene ID" value="GSBRNA2T00094527001"/>
</dbReference>
<organism evidence="2 3">
    <name type="scientific">Brassica napus</name>
    <name type="common">Rape</name>
    <dbReference type="NCBI Taxonomy" id="3708"/>
    <lineage>
        <taxon>Eukaryota</taxon>
        <taxon>Viridiplantae</taxon>
        <taxon>Streptophyta</taxon>
        <taxon>Embryophyta</taxon>
        <taxon>Tracheophyta</taxon>
        <taxon>Spermatophyta</taxon>
        <taxon>Magnoliopsida</taxon>
        <taxon>eudicotyledons</taxon>
        <taxon>Gunneridae</taxon>
        <taxon>Pentapetalae</taxon>
        <taxon>rosids</taxon>
        <taxon>malvids</taxon>
        <taxon>Brassicales</taxon>
        <taxon>Brassicaceae</taxon>
        <taxon>Brassiceae</taxon>
        <taxon>Brassica</taxon>
    </lineage>
</organism>